<dbReference type="Proteomes" id="UP001054945">
    <property type="component" value="Unassembled WGS sequence"/>
</dbReference>
<proteinExistence type="predicted"/>
<dbReference type="EMBL" id="BPLR01005218">
    <property type="protein sequence ID" value="GIY00734.1"/>
    <property type="molecule type" value="Genomic_DNA"/>
</dbReference>
<sequence length="84" mass="9524">MTKSIKPFHHHQVEDIFEKSDFSCIPLDRLETAEQHLEKAPLNLMTKSIKPFHHHQVDDIFEEKSDFSGISLDTKSGGLGASGY</sequence>
<accession>A0AAV4PWZ6</accession>
<evidence type="ECO:0000313" key="1">
    <source>
        <dbReference type="EMBL" id="GIY00734.1"/>
    </source>
</evidence>
<reference evidence="1 2" key="1">
    <citation type="submission" date="2021-06" db="EMBL/GenBank/DDBJ databases">
        <title>Caerostris extrusa draft genome.</title>
        <authorList>
            <person name="Kono N."/>
            <person name="Arakawa K."/>
        </authorList>
    </citation>
    <scope>NUCLEOTIDE SEQUENCE [LARGE SCALE GENOMIC DNA]</scope>
</reference>
<evidence type="ECO:0008006" key="3">
    <source>
        <dbReference type="Google" id="ProtNLM"/>
    </source>
</evidence>
<protein>
    <recommendedName>
        <fullName evidence="3">Period</fullName>
    </recommendedName>
</protein>
<comment type="caution">
    <text evidence="1">The sequence shown here is derived from an EMBL/GenBank/DDBJ whole genome shotgun (WGS) entry which is preliminary data.</text>
</comment>
<name>A0AAV4PWZ6_CAEEX</name>
<organism evidence="1 2">
    <name type="scientific">Caerostris extrusa</name>
    <name type="common">Bark spider</name>
    <name type="synonym">Caerostris bankana</name>
    <dbReference type="NCBI Taxonomy" id="172846"/>
    <lineage>
        <taxon>Eukaryota</taxon>
        <taxon>Metazoa</taxon>
        <taxon>Ecdysozoa</taxon>
        <taxon>Arthropoda</taxon>
        <taxon>Chelicerata</taxon>
        <taxon>Arachnida</taxon>
        <taxon>Araneae</taxon>
        <taxon>Araneomorphae</taxon>
        <taxon>Entelegynae</taxon>
        <taxon>Araneoidea</taxon>
        <taxon>Araneidae</taxon>
        <taxon>Caerostris</taxon>
    </lineage>
</organism>
<evidence type="ECO:0000313" key="2">
    <source>
        <dbReference type="Proteomes" id="UP001054945"/>
    </source>
</evidence>
<gene>
    <name evidence="1" type="ORF">CEXT_728931</name>
</gene>
<dbReference type="AlphaFoldDB" id="A0AAV4PWZ6"/>
<keyword evidence="2" id="KW-1185">Reference proteome</keyword>